<accession>A0A3S4R3B2</accession>
<protein>
    <submittedName>
        <fullName evidence="1">Uncharacterized protein</fullName>
    </submittedName>
</protein>
<name>A0A3S4R3B2_9ACTO</name>
<keyword evidence="2" id="KW-1185">Reference proteome</keyword>
<evidence type="ECO:0000313" key="1">
    <source>
        <dbReference type="EMBL" id="VEG28023.1"/>
    </source>
</evidence>
<dbReference type="AlphaFoldDB" id="A0A3S4R3B2"/>
<dbReference type="KEGG" id="ahw:NCTC11636_01308"/>
<dbReference type="EMBL" id="LR134350">
    <property type="protein sequence ID" value="VEG28023.1"/>
    <property type="molecule type" value="Genomic_DNA"/>
</dbReference>
<proteinExistence type="predicted"/>
<reference evidence="1 2" key="1">
    <citation type="submission" date="2018-12" db="EMBL/GenBank/DDBJ databases">
        <authorList>
            <consortium name="Pathogen Informatics"/>
        </authorList>
    </citation>
    <scope>NUCLEOTIDE SEQUENCE [LARGE SCALE GENOMIC DNA]</scope>
    <source>
        <strain evidence="1 2">NCTC11636</strain>
    </source>
</reference>
<dbReference type="Proteomes" id="UP000266895">
    <property type="component" value="Chromosome"/>
</dbReference>
<sequence length="233" mass="25250">MMTMTMTETRSESSALRHPGIIACALHGPRGSLERVMAAIGYAAGLSTPEADLWADSDRLLDAVASALAAALSWLVHEECEDPSPEDWDRVISRVESQPSRVRPGEIDSGVRLRAIILALSAEIRSSDRPTLWTRQRSLEGIEAAVGLIAGWVEELETQSGDLLREEACDCRTQRTQAAIEEAVGDLLVDVATEEADDTVGADVDYDRIVITDCSHFARAAAIRAMSSIFQKG</sequence>
<organism evidence="1 2">
    <name type="scientific">Actinomyces howellii</name>
    <dbReference type="NCBI Taxonomy" id="52771"/>
    <lineage>
        <taxon>Bacteria</taxon>
        <taxon>Bacillati</taxon>
        <taxon>Actinomycetota</taxon>
        <taxon>Actinomycetes</taxon>
        <taxon>Actinomycetales</taxon>
        <taxon>Actinomycetaceae</taxon>
        <taxon>Actinomyces</taxon>
    </lineage>
</organism>
<evidence type="ECO:0000313" key="2">
    <source>
        <dbReference type="Proteomes" id="UP000266895"/>
    </source>
</evidence>
<gene>
    <name evidence="1" type="ORF">NCTC11636_01308</name>
</gene>